<dbReference type="Proteomes" id="UP000825729">
    <property type="component" value="Unassembled WGS sequence"/>
</dbReference>
<reference evidence="2 3" key="1">
    <citation type="submission" date="2021-07" db="EMBL/GenBank/DDBJ databases">
        <title>The Aristolochia fimbriata genome: insights into angiosperm evolution, floral development and chemical biosynthesis.</title>
        <authorList>
            <person name="Jiao Y."/>
        </authorList>
    </citation>
    <scope>NUCLEOTIDE SEQUENCE [LARGE SCALE GENOMIC DNA]</scope>
    <source>
        <strain evidence="2">IBCAS-2021</strain>
        <tissue evidence="2">Leaf</tissue>
    </source>
</reference>
<dbReference type="GO" id="GO:0043457">
    <property type="term" value="P:regulation of cellular respiration"/>
    <property type="evidence" value="ECO:0007669"/>
    <property type="project" value="InterPro"/>
</dbReference>
<accession>A0AAV7DRF7</accession>
<dbReference type="AlphaFoldDB" id="A0AAV7DRF7"/>
<name>A0AAV7DRF7_ARIFI</name>
<feature type="region of interest" description="Disordered" evidence="1">
    <location>
        <begin position="101"/>
        <end position="158"/>
    </location>
</feature>
<protein>
    <submittedName>
        <fullName evidence="2">Uncharacterized protein</fullName>
    </submittedName>
</protein>
<gene>
    <name evidence="2" type="ORF">H6P81_021213</name>
</gene>
<feature type="region of interest" description="Disordered" evidence="1">
    <location>
        <begin position="400"/>
        <end position="471"/>
    </location>
</feature>
<sequence>MTNCVNQRFLSHRLNYYRCTAISREEPTSAIKKQRRYERFGCHKPAIPVMCPPKKTPHLTMSSADRFAEAKPLNQKEGHAPPTNGIRIKNNAKSSVLSRLFDASGRPPKGAAPSPSPPGIADAPASPPEQLEQSTDSRRVRLGPRAQPPESQSFSPVTDPFCRLPLPTLFHRPEAVHLGDLMRYEYDQARAALGPSGFSRVAGRDRHHATRRCSSSRWTLPPLSRFQGSTNPCASAAHMEPFPFRLQSSHLNICYYHQDLHRPTPAPPRLKAEVFFMGSRQPPPTHRGLAVAPTAGMGRALSPSIFGLVDSADRYGPPPEFLLASPPPGIVHHLSVPAGMLTLEPFSEDLGRSTVQPARGSRQSASFAPLRVWSPADSHTHVRLLVRVSRRVEWGARWPTPRAPGCHEGTPAEVAPTLLGHRDDDPLAGSSARLGRPRGLAAGRRLKSKGGPLAVPDNDRRASPPPPSLPSRQFQALFDSFSKSFSSFPQGYLFAIGLSPLFSL</sequence>
<evidence type="ECO:0000313" key="2">
    <source>
        <dbReference type="EMBL" id="KAG9438808.1"/>
    </source>
</evidence>
<proteinExistence type="predicted"/>
<feature type="compositionally biased region" description="Low complexity" evidence="1">
    <location>
        <begin position="432"/>
        <end position="443"/>
    </location>
</feature>
<evidence type="ECO:0000256" key="1">
    <source>
        <dbReference type="SAM" id="MobiDB-lite"/>
    </source>
</evidence>
<evidence type="ECO:0000313" key="3">
    <source>
        <dbReference type="Proteomes" id="UP000825729"/>
    </source>
</evidence>
<keyword evidence="3" id="KW-1185">Reference proteome</keyword>
<dbReference type="PANTHER" id="PTHR47188">
    <property type="entry name" value="PROTEIN TAR1"/>
    <property type="match status" value="1"/>
</dbReference>
<dbReference type="EMBL" id="JAINDJ010000010">
    <property type="protein sequence ID" value="KAG9438808.1"/>
    <property type="molecule type" value="Genomic_DNA"/>
</dbReference>
<dbReference type="PANTHER" id="PTHR47188:SF1">
    <property type="entry name" value="PROTEIN TAR1"/>
    <property type="match status" value="1"/>
</dbReference>
<organism evidence="2 3">
    <name type="scientific">Aristolochia fimbriata</name>
    <name type="common">White veined hardy Dutchman's pipe vine</name>
    <dbReference type="NCBI Taxonomy" id="158543"/>
    <lineage>
        <taxon>Eukaryota</taxon>
        <taxon>Viridiplantae</taxon>
        <taxon>Streptophyta</taxon>
        <taxon>Embryophyta</taxon>
        <taxon>Tracheophyta</taxon>
        <taxon>Spermatophyta</taxon>
        <taxon>Magnoliopsida</taxon>
        <taxon>Magnoliidae</taxon>
        <taxon>Piperales</taxon>
        <taxon>Aristolochiaceae</taxon>
        <taxon>Aristolochia</taxon>
    </lineage>
</organism>
<feature type="compositionally biased region" description="Low complexity" evidence="1">
    <location>
        <begin position="103"/>
        <end position="124"/>
    </location>
</feature>
<dbReference type="InterPro" id="IPR044792">
    <property type="entry name" value="TAR1"/>
</dbReference>
<comment type="caution">
    <text evidence="2">The sequence shown here is derived from an EMBL/GenBank/DDBJ whole genome shotgun (WGS) entry which is preliminary data.</text>
</comment>